<dbReference type="PROSITE" id="PS51318">
    <property type="entry name" value="TAT"/>
    <property type="match status" value="1"/>
</dbReference>
<proteinExistence type="predicted"/>
<gene>
    <name evidence="2" type="ORF">SAMN04488041_103246</name>
</gene>
<dbReference type="AlphaFoldDB" id="A0A1H2WFA1"/>
<sequence>MRTPTRRHFIALASAGAVAGCGGQGGFSVVDPDHASAGTGADVGAGVQKLLVATTRTADPAPIAYGAGRAKTLDFARLAISIPPNHAVGQIERSRGSRADPARHFALTGAETLPDLEALVTAARAASTPGQEAVVFVHGYNNGFAKAAYRHAQVAWDYELKGPQIHFSWSSAANPFEYTYDRDSVLIARDALATLLRRLLREDGVRVSLVGHSMGGLLIMETLRQIALSGDRALLDRLSATTLISPDIDMDLFRAQAHALGHLPQPFTVAIAQNDRLLRLSSGLSGGAARLGSVEDLDQLEGLGVFVVDMTGIADTGSNHFLPGTSASAIALIKGLRDADALAPQSLSVGPVSIKLGG</sequence>
<dbReference type="PANTHER" id="PTHR36513">
    <property type="entry name" value="ABC TRANSMEMBRANE TYPE-1 DOMAIN-CONTAINING PROTEIN"/>
    <property type="match status" value="1"/>
</dbReference>
<dbReference type="PROSITE" id="PS51257">
    <property type="entry name" value="PROKAR_LIPOPROTEIN"/>
    <property type="match status" value="1"/>
</dbReference>
<evidence type="ECO:0000313" key="2">
    <source>
        <dbReference type="EMBL" id="SDW79280.1"/>
    </source>
</evidence>
<dbReference type="InterPro" id="IPR010297">
    <property type="entry name" value="DUF900_hydrolase"/>
</dbReference>
<dbReference type="InterPro" id="IPR014586">
    <property type="entry name" value="UCP033909"/>
</dbReference>
<dbReference type="STRING" id="60137.SAMN04488041_103246"/>
<feature type="signal peptide" evidence="1">
    <location>
        <begin position="1"/>
        <end position="19"/>
    </location>
</feature>
<dbReference type="PIRSF" id="PIRSF033909">
    <property type="entry name" value="UCP033909"/>
    <property type="match status" value="1"/>
</dbReference>
<dbReference type="RefSeq" id="WP_074635419.1">
    <property type="nucleotide sequence ID" value="NZ_CP160849.1"/>
</dbReference>
<dbReference type="InterPro" id="IPR006311">
    <property type="entry name" value="TAT_signal"/>
</dbReference>
<evidence type="ECO:0000313" key="3">
    <source>
        <dbReference type="Proteomes" id="UP000183076"/>
    </source>
</evidence>
<reference evidence="3" key="1">
    <citation type="submission" date="2016-10" db="EMBL/GenBank/DDBJ databases">
        <authorList>
            <person name="Varghese N."/>
            <person name="Submissions S."/>
        </authorList>
    </citation>
    <scope>NUCLEOTIDE SEQUENCE [LARGE SCALE GENOMIC DNA]</scope>
    <source>
        <strain evidence="3">DSM 10014</strain>
    </source>
</reference>
<dbReference type="EMBL" id="FNNB01000003">
    <property type="protein sequence ID" value="SDW79280.1"/>
    <property type="molecule type" value="Genomic_DNA"/>
</dbReference>
<dbReference type="SUPFAM" id="SSF53474">
    <property type="entry name" value="alpha/beta-Hydrolases"/>
    <property type="match status" value="1"/>
</dbReference>
<accession>A0A1H2WFA1</accession>
<organism evidence="2 3">
    <name type="scientific">Sulfitobacter pontiacus</name>
    <dbReference type="NCBI Taxonomy" id="60137"/>
    <lineage>
        <taxon>Bacteria</taxon>
        <taxon>Pseudomonadati</taxon>
        <taxon>Pseudomonadota</taxon>
        <taxon>Alphaproteobacteria</taxon>
        <taxon>Rhodobacterales</taxon>
        <taxon>Roseobacteraceae</taxon>
        <taxon>Sulfitobacter</taxon>
    </lineage>
</organism>
<feature type="chain" id="PRO_5010374137" evidence="1">
    <location>
        <begin position="20"/>
        <end position="358"/>
    </location>
</feature>
<dbReference type="Gene3D" id="3.40.50.1820">
    <property type="entry name" value="alpha/beta hydrolase"/>
    <property type="match status" value="1"/>
</dbReference>
<name>A0A1H2WFA1_9RHOB</name>
<dbReference type="Pfam" id="PF05990">
    <property type="entry name" value="DUF900"/>
    <property type="match status" value="1"/>
</dbReference>
<dbReference type="Proteomes" id="UP000183076">
    <property type="component" value="Unassembled WGS sequence"/>
</dbReference>
<protein>
    <submittedName>
        <fullName evidence="2">Esterase/lipase superfamily enzyme</fullName>
    </submittedName>
</protein>
<evidence type="ECO:0000256" key="1">
    <source>
        <dbReference type="SAM" id="SignalP"/>
    </source>
</evidence>
<dbReference type="InterPro" id="IPR029058">
    <property type="entry name" value="AB_hydrolase_fold"/>
</dbReference>
<dbReference type="PANTHER" id="PTHR36513:SF1">
    <property type="entry name" value="TRANSMEMBRANE PROTEIN"/>
    <property type="match status" value="1"/>
</dbReference>
<dbReference type="GeneID" id="94021364"/>
<keyword evidence="1" id="KW-0732">Signal</keyword>